<proteinExistence type="predicted"/>
<evidence type="ECO:0000313" key="3">
    <source>
        <dbReference type="Proteomes" id="UP001596303"/>
    </source>
</evidence>
<sequence length="246" mass="27133">MTDKPKPTPIGLNEIAEDAFGLSLRGFRTMWIALRKPQRVFDAARSLDWLGGRFTPSVRLVFSILAVMTALRFLWAGEQSVLYGMVDLAVGSANAFSEHMAHEEFVESLLDHFVFFFPLTYMALHVLAVLGLRIWGRGTGYALRLRLHFVALIPSTLFTLIGTPAFSAFSAESWRIIGPVFMVALLAIDFTTVMRGGAAGAGTFGKVWRSGLFALVNFVISFITNTLAIMLAQIWMMTTIELSAAS</sequence>
<feature type="transmembrane region" description="Helical" evidence="1">
    <location>
        <begin position="173"/>
        <end position="191"/>
    </location>
</feature>
<evidence type="ECO:0000256" key="1">
    <source>
        <dbReference type="SAM" id="Phobius"/>
    </source>
</evidence>
<comment type="caution">
    <text evidence="2">The sequence shown here is derived from an EMBL/GenBank/DDBJ whole genome shotgun (WGS) entry which is preliminary data.</text>
</comment>
<name>A0ABW1SAG5_9PROT</name>
<feature type="transmembrane region" description="Helical" evidence="1">
    <location>
        <begin position="147"/>
        <end position="167"/>
    </location>
</feature>
<evidence type="ECO:0000313" key="2">
    <source>
        <dbReference type="EMBL" id="MFC6198676.1"/>
    </source>
</evidence>
<feature type="transmembrane region" description="Helical" evidence="1">
    <location>
        <begin position="57"/>
        <end position="75"/>
    </location>
</feature>
<keyword evidence="3" id="KW-1185">Reference proteome</keyword>
<keyword evidence="1" id="KW-0812">Transmembrane</keyword>
<feature type="transmembrane region" description="Helical" evidence="1">
    <location>
        <begin position="113"/>
        <end position="135"/>
    </location>
</feature>
<reference evidence="3" key="1">
    <citation type="journal article" date="2019" name="Int. J. Syst. Evol. Microbiol.">
        <title>The Global Catalogue of Microorganisms (GCM) 10K type strain sequencing project: providing services to taxonomists for standard genome sequencing and annotation.</title>
        <authorList>
            <consortium name="The Broad Institute Genomics Platform"/>
            <consortium name="The Broad Institute Genome Sequencing Center for Infectious Disease"/>
            <person name="Wu L."/>
            <person name="Ma J."/>
        </authorList>
    </citation>
    <scope>NUCLEOTIDE SEQUENCE [LARGE SCALE GENOMIC DNA]</scope>
    <source>
        <strain evidence="3">CGMCC-1.15741</strain>
    </source>
</reference>
<dbReference type="RefSeq" id="WP_377379086.1">
    <property type="nucleotide sequence ID" value="NZ_JBHSSW010000012.1"/>
</dbReference>
<protein>
    <recommendedName>
        <fullName evidence="4">Yip1 domain-containing protein</fullName>
    </recommendedName>
</protein>
<feature type="transmembrane region" description="Helical" evidence="1">
    <location>
        <begin position="212"/>
        <end position="236"/>
    </location>
</feature>
<keyword evidence="1" id="KW-0472">Membrane</keyword>
<organism evidence="2 3">
    <name type="scientific">Ponticaulis profundi</name>
    <dbReference type="NCBI Taxonomy" id="2665222"/>
    <lineage>
        <taxon>Bacteria</taxon>
        <taxon>Pseudomonadati</taxon>
        <taxon>Pseudomonadota</taxon>
        <taxon>Alphaproteobacteria</taxon>
        <taxon>Hyphomonadales</taxon>
        <taxon>Hyphomonadaceae</taxon>
        <taxon>Ponticaulis</taxon>
    </lineage>
</organism>
<gene>
    <name evidence="2" type="ORF">ACFQDM_11320</name>
</gene>
<accession>A0ABW1SAG5</accession>
<dbReference type="EMBL" id="JBHSSW010000012">
    <property type="protein sequence ID" value="MFC6198676.1"/>
    <property type="molecule type" value="Genomic_DNA"/>
</dbReference>
<dbReference type="Proteomes" id="UP001596303">
    <property type="component" value="Unassembled WGS sequence"/>
</dbReference>
<keyword evidence="1" id="KW-1133">Transmembrane helix</keyword>
<evidence type="ECO:0008006" key="4">
    <source>
        <dbReference type="Google" id="ProtNLM"/>
    </source>
</evidence>